<dbReference type="GO" id="GO:0046872">
    <property type="term" value="F:metal ion binding"/>
    <property type="evidence" value="ECO:0007669"/>
    <property type="project" value="UniProtKB-KW"/>
</dbReference>
<dbReference type="Gene3D" id="3.90.650.10">
    <property type="entry name" value="PurM-like C-terminal domain"/>
    <property type="match status" value="2"/>
</dbReference>
<evidence type="ECO:0000256" key="15">
    <source>
        <dbReference type="ARBA" id="ARBA00052585"/>
    </source>
</evidence>
<dbReference type="Pfam" id="PF22689">
    <property type="entry name" value="FGAR-AT_PurM_N-like"/>
    <property type="match status" value="1"/>
</dbReference>
<dbReference type="GO" id="GO:0004642">
    <property type="term" value="F:phosphoribosylformylglycinamidine synthase activity"/>
    <property type="evidence" value="ECO:0007669"/>
    <property type="project" value="UniProtKB-EC"/>
</dbReference>
<dbReference type="GO" id="GO:0006189">
    <property type="term" value="P:'de novo' IMP biosynthetic process"/>
    <property type="evidence" value="ECO:0007669"/>
    <property type="project" value="UniProtKB-UniPathway"/>
</dbReference>
<dbReference type="InterPro" id="IPR036676">
    <property type="entry name" value="PurM-like_C_sf"/>
</dbReference>
<dbReference type="SUPFAM" id="SSF82697">
    <property type="entry name" value="PurS-like"/>
    <property type="match status" value="1"/>
</dbReference>
<name>G0WAC1_NAUDC</name>
<evidence type="ECO:0000256" key="18">
    <source>
        <dbReference type="SAM" id="MobiDB-lite"/>
    </source>
</evidence>
<dbReference type="HOGENOM" id="CLU_001031_0_2_1"/>
<dbReference type="PANTHER" id="PTHR10099:SF1">
    <property type="entry name" value="PHOSPHORIBOSYLFORMYLGLYCINAMIDINE SYNTHASE"/>
    <property type="match status" value="1"/>
</dbReference>
<keyword evidence="10" id="KW-0067">ATP-binding</keyword>
<dbReference type="RefSeq" id="XP_003669975.1">
    <property type="nucleotide sequence ID" value="XM_003669927.1"/>
</dbReference>
<dbReference type="NCBIfam" id="TIGR01735">
    <property type="entry name" value="FGAM_synt"/>
    <property type="match status" value="1"/>
</dbReference>
<dbReference type="CDD" id="cd01740">
    <property type="entry name" value="GATase1_FGAR_AT"/>
    <property type="match status" value="1"/>
</dbReference>
<evidence type="ECO:0000259" key="19">
    <source>
        <dbReference type="Pfam" id="PF02769"/>
    </source>
</evidence>
<evidence type="ECO:0000256" key="12">
    <source>
        <dbReference type="ARBA" id="ARBA00022962"/>
    </source>
</evidence>
<dbReference type="SUPFAM" id="SSF56042">
    <property type="entry name" value="PurM C-terminal domain-like"/>
    <property type="match status" value="2"/>
</dbReference>
<dbReference type="PANTHER" id="PTHR10099">
    <property type="entry name" value="PHOSPHORIBOSYLFORMYLGLYCINAMIDINE SYNTHASE"/>
    <property type="match status" value="1"/>
</dbReference>
<proteinExistence type="inferred from homology"/>
<feature type="domain" description="Phosphoribosylformylglycinamidine synthase linker" evidence="20">
    <location>
        <begin position="208"/>
        <end position="258"/>
    </location>
</feature>
<keyword evidence="8" id="KW-0547">Nucleotide-binding</keyword>
<dbReference type="UniPathway" id="UPA00074">
    <property type="reaction ID" value="UER00128"/>
</dbReference>
<dbReference type="FunFam" id="3.90.650.10:FF:000002">
    <property type="entry name" value="Phosphoribosylformylglycinamidine synthase"/>
    <property type="match status" value="1"/>
</dbReference>
<dbReference type="Gene3D" id="3.40.50.880">
    <property type="match status" value="1"/>
</dbReference>
<feature type="domain" description="Phosphoribosylformylglycinamidine synthase N-terminal" evidence="21">
    <location>
        <begin position="41"/>
        <end position="175"/>
    </location>
</feature>
<keyword evidence="9" id="KW-0658">Purine biosynthesis</keyword>
<evidence type="ECO:0000256" key="13">
    <source>
        <dbReference type="ARBA" id="ARBA00029823"/>
    </source>
</evidence>
<dbReference type="MEROPS" id="C56.972"/>
<comment type="similarity">
    <text evidence="3">In the N-terminal section; belongs to the FGAMS family.</text>
</comment>
<dbReference type="InterPro" id="IPR010073">
    <property type="entry name" value="PurL_large"/>
</dbReference>
<evidence type="ECO:0000256" key="17">
    <source>
        <dbReference type="ARBA" id="ARBA00071729"/>
    </source>
</evidence>
<comment type="subcellular location">
    <subcellularLocation>
        <location evidence="1">Cytoplasm</location>
    </subcellularLocation>
</comment>
<dbReference type="FunFam" id="3.30.1330.10:FF:000002">
    <property type="entry name" value="Phosphoribosylformylglycinamidine synthase"/>
    <property type="match status" value="1"/>
</dbReference>
<dbReference type="SMART" id="SM01211">
    <property type="entry name" value="GATase_5"/>
    <property type="match status" value="1"/>
</dbReference>
<dbReference type="eggNOG" id="KOG1907">
    <property type="taxonomic scope" value="Eukaryota"/>
</dbReference>
<evidence type="ECO:0000313" key="23">
    <source>
        <dbReference type="EMBL" id="CCD24732.1"/>
    </source>
</evidence>
<dbReference type="Pfam" id="PF02769">
    <property type="entry name" value="AIRS_C"/>
    <property type="match status" value="2"/>
</dbReference>
<dbReference type="InterPro" id="IPR055181">
    <property type="entry name" value="FGAR-AT_PurM_N-like"/>
</dbReference>
<dbReference type="Pfam" id="PF18072">
    <property type="entry name" value="FGAR-AT_linker"/>
    <property type="match status" value="1"/>
</dbReference>
<dbReference type="FunFam" id="3.30.1330.10:FF:000005">
    <property type="entry name" value="Phosphoribosylformylglycinamidine synthase"/>
    <property type="match status" value="1"/>
</dbReference>
<evidence type="ECO:0000256" key="2">
    <source>
        <dbReference type="ARBA" id="ARBA00004920"/>
    </source>
</evidence>
<dbReference type="Gene3D" id="3.30.1330.10">
    <property type="entry name" value="PurM-like, N-terminal domain"/>
    <property type="match status" value="2"/>
</dbReference>
<dbReference type="STRING" id="1071378.G0WAC1"/>
<dbReference type="CDD" id="cd02204">
    <property type="entry name" value="PurL_repeat2"/>
    <property type="match status" value="1"/>
</dbReference>
<dbReference type="FunFam" id="3.40.50.880:FF:000008">
    <property type="entry name" value="Phosphoribosylformylglycinamidine synthase"/>
    <property type="match status" value="1"/>
</dbReference>
<feature type="domain" description="PurM-like C-terminal" evidence="19">
    <location>
        <begin position="874"/>
        <end position="994"/>
    </location>
</feature>
<evidence type="ECO:0000259" key="22">
    <source>
        <dbReference type="Pfam" id="PF22689"/>
    </source>
</evidence>
<dbReference type="GeneID" id="11495032"/>
<sequence>MVTYILPGPKALSDFRTENLIQNINKYTNSASIILDVRSCYIHYVETKDSDKDLSPGKYELLQTLLKYDSELDIINDSSSKQLFDLVAKDIPGSTLGQDTYLIRIVPRSGTISPWSSKATNIAHVCGLAHDITRIERGLALLIKTVPNFPLLENLNDTSLKSVFDKMTQQLYLQEPPILKDIFTHQAPRPLIHVPLTSDPSSPPRDILQKANRNLGLALDDGEMDYLINAFKEIIHRDPTDVELFMFAQVNSEHCRHKIFNAKWSIDGQEKDLSLFQMIRNTHNLNPEFTISAYSDNAAVIDTENDAIFFAPDSCTKHWKSIKESVAMLIKVETHNHPTAVSPFPGAATGSGGEIRDEGATGRGSKTKCGLSGFSVSDLLIPNHKQPWELDVGRPDHIASALDIMIEAPLGSASFNNEFGRPCINGYFRTLTTRVTNATGKEEIRGFHKPIMIAGGFGAIRPQFSLKNTPITSGSCLIVLGGESMLIGLGGGAASSISSGEGSADLDFASVQRGNPEMERRCQQVIDACVALGDSNPIQSIHDVGAGGLSNALPELVHDNDLGAKFDIRKVLSLDPGMSPMEIWCNESQERYVLGVSVNDYPIFEKICQRERAPYALVGHATAEQKLIVEDSLLKTTPIDLEMSILFGKPPKMSRSAITEPLALSDIDLSVIPSLSDAIERVLCLPSVASKSFLITIGDRSVTGLVDRDQFVGPWQVPVADVGVTATSLGDSVISTGEAMAMGERPVNALISAAASAKLAVAESLLNILAADVKSLNHIKLSANWMSPASHQGEGSKLYEAVQALGMDLCPALGISIPVGKDSMSMKMKWDDKEVTAPLSLNITAFAPVNNTSKTWIPLLNKDYKDSLLVLVDLATLVKHSLGGSALLQVYNEVGNTSPTVHDNGLLKSFLESLLELHQTDIVLAYHDRSDGGLLVTLLEMAFTSRCGLNINTTATDKNAILLSLFNEELGSIFQVAESKLDEFKKILTRNGIPGEFIKVVAKPNFNTQDIRIINEQGEIIYANTRAQLEQIWASTSYELQKLRDNPNTAIEEYSTIKDDQDPGLHFSLTYNPADDLQIGSLLSASRPKVAILREQGVNGQMEMAWCFEQAGFTSVDVTMSDLIDGRFHLDEFVGLAACGGFSYGDVLGAGAGWAKSVLFHEGVRSQFVKFFQERQDTFAFGACNGCQFLSRLKEIIPGCENWPIFERNVSEQYEARVCMVEILNTINEGKKQENVFLNGMVGSKLPIAVAHGEGKATFTNNKQLEQFENNGLCAIRYIDNYDNVTEKFPFNPNGSANGIAGIMSPNGRVLAMMPHPERVCRLEANSWYPAGKYDEWEGYGPWIRLFRSARKWVS</sequence>
<feature type="region of interest" description="Disordered" evidence="18">
    <location>
        <begin position="340"/>
        <end position="364"/>
    </location>
</feature>
<dbReference type="InterPro" id="IPR010918">
    <property type="entry name" value="PurM-like_C_dom"/>
</dbReference>
<evidence type="ECO:0000256" key="14">
    <source>
        <dbReference type="ARBA" id="ARBA00032632"/>
    </source>
</evidence>
<dbReference type="OMA" id="LSANWMW"/>
<dbReference type="FunFam" id="1.10.8.750:FF:000002">
    <property type="entry name" value="Phosphoribosylformylglycinamidine synthase"/>
    <property type="match status" value="1"/>
</dbReference>
<evidence type="ECO:0000256" key="5">
    <source>
        <dbReference type="ARBA" id="ARBA00022490"/>
    </source>
</evidence>
<dbReference type="NCBIfam" id="NF003672">
    <property type="entry name" value="PRK05297.1"/>
    <property type="match status" value="1"/>
</dbReference>
<evidence type="ECO:0000256" key="4">
    <source>
        <dbReference type="ARBA" id="ARBA00012747"/>
    </source>
</evidence>
<comment type="catalytic activity">
    <reaction evidence="15">
        <text>N(2)-formyl-N(1)-(5-phospho-beta-D-ribosyl)glycinamide + L-glutamine + ATP + H2O = 2-formamido-N(1)-(5-O-phospho-beta-D-ribosyl)acetamidine + L-glutamate + ADP + phosphate + H(+)</text>
        <dbReference type="Rhea" id="RHEA:17129"/>
        <dbReference type="ChEBI" id="CHEBI:15377"/>
        <dbReference type="ChEBI" id="CHEBI:15378"/>
        <dbReference type="ChEBI" id="CHEBI:29985"/>
        <dbReference type="ChEBI" id="CHEBI:30616"/>
        <dbReference type="ChEBI" id="CHEBI:43474"/>
        <dbReference type="ChEBI" id="CHEBI:58359"/>
        <dbReference type="ChEBI" id="CHEBI:147286"/>
        <dbReference type="ChEBI" id="CHEBI:147287"/>
        <dbReference type="ChEBI" id="CHEBI:456216"/>
        <dbReference type="EC" id="6.3.5.3"/>
    </reaction>
</comment>
<dbReference type="OrthoDB" id="6666987at2759"/>
<dbReference type="SUPFAM" id="SSF55326">
    <property type="entry name" value="PurM N-terminal domain-like"/>
    <property type="match status" value="2"/>
</dbReference>
<evidence type="ECO:0000256" key="16">
    <source>
        <dbReference type="ARBA" id="ARBA00057317"/>
    </source>
</evidence>
<evidence type="ECO:0000256" key="1">
    <source>
        <dbReference type="ARBA" id="ARBA00004496"/>
    </source>
</evidence>
<evidence type="ECO:0000256" key="9">
    <source>
        <dbReference type="ARBA" id="ARBA00022755"/>
    </source>
</evidence>
<dbReference type="CDD" id="cd02203">
    <property type="entry name" value="PurL_repeat1"/>
    <property type="match status" value="1"/>
</dbReference>
<dbReference type="InterPro" id="IPR041609">
    <property type="entry name" value="PurL_linker"/>
</dbReference>
<feature type="domain" description="PurM-like C-terminal" evidence="19">
    <location>
        <begin position="473"/>
        <end position="630"/>
    </location>
</feature>
<dbReference type="EC" id="6.3.5.3" evidence="4"/>
<evidence type="ECO:0000256" key="3">
    <source>
        <dbReference type="ARBA" id="ARBA00008608"/>
    </source>
</evidence>
<keyword evidence="7" id="KW-0479">Metal-binding</keyword>
<evidence type="ECO:0000259" key="20">
    <source>
        <dbReference type="Pfam" id="PF18072"/>
    </source>
</evidence>
<comment type="function">
    <text evidence="16">Phosphoribosylformylglycinamidine synthase involved in the purines biosynthetic pathway. Catalyzes the ATP-dependent conversion of formylglycinamide ribonucleotide (FGAR) and glutamine to yield formylglycinamidine ribonucleotide (FGAM) and glutamate.</text>
</comment>
<dbReference type="Proteomes" id="UP000000689">
    <property type="component" value="Chromosome 4"/>
</dbReference>
<accession>G0WAC1</accession>
<keyword evidence="12" id="KW-0315">Glutamine amidotransferase</keyword>
<evidence type="ECO:0000313" key="24">
    <source>
        <dbReference type="Proteomes" id="UP000000689"/>
    </source>
</evidence>
<dbReference type="HAMAP" id="MF_00419">
    <property type="entry name" value="PurL_1"/>
    <property type="match status" value="1"/>
</dbReference>
<dbReference type="Pfam" id="PF13507">
    <property type="entry name" value="GATase_5"/>
    <property type="match status" value="1"/>
</dbReference>
<dbReference type="GO" id="GO:0005737">
    <property type="term" value="C:cytoplasm"/>
    <property type="evidence" value="ECO:0007669"/>
    <property type="project" value="UniProtKB-SubCell"/>
</dbReference>
<organism evidence="23 24">
    <name type="scientific">Naumovozyma dairenensis (strain ATCC 10597 / BCRC 20456 / CBS 421 / NBRC 0211 / NRRL Y-12639)</name>
    <name type="common">Saccharomyces dairenensis</name>
    <dbReference type="NCBI Taxonomy" id="1071378"/>
    <lineage>
        <taxon>Eukaryota</taxon>
        <taxon>Fungi</taxon>
        <taxon>Dikarya</taxon>
        <taxon>Ascomycota</taxon>
        <taxon>Saccharomycotina</taxon>
        <taxon>Saccharomycetes</taxon>
        <taxon>Saccharomycetales</taxon>
        <taxon>Saccharomycetaceae</taxon>
        <taxon>Naumovozyma</taxon>
    </lineage>
</organism>
<gene>
    <name evidence="23" type="primary">NDAI0D04180</name>
    <name evidence="23" type="ordered locus">NDAI_0D04180</name>
</gene>
<reference evidence="23 24" key="1">
    <citation type="journal article" date="2011" name="Proc. Natl. Acad. Sci. U.S.A.">
        <title>Evolutionary erosion of yeast sex chromosomes by mating-type switching accidents.</title>
        <authorList>
            <person name="Gordon J.L."/>
            <person name="Armisen D."/>
            <person name="Proux-Wera E."/>
            <person name="Oheigeartaigh S.S."/>
            <person name="Byrne K.P."/>
            <person name="Wolfe K.H."/>
        </authorList>
    </citation>
    <scope>NUCLEOTIDE SEQUENCE [LARGE SCALE GENOMIC DNA]</scope>
    <source>
        <strain evidence="24">ATCC 10597 / BCRC 20456 / CBS 421 / NBRC 0211 / NRRL Y-12639</strain>
    </source>
</reference>
<keyword evidence="5" id="KW-0963">Cytoplasm</keyword>
<dbReference type="InterPro" id="IPR029062">
    <property type="entry name" value="Class_I_gatase-like"/>
</dbReference>
<evidence type="ECO:0000256" key="6">
    <source>
        <dbReference type="ARBA" id="ARBA00022598"/>
    </source>
</evidence>
<evidence type="ECO:0000256" key="8">
    <source>
        <dbReference type="ARBA" id="ARBA00022741"/>
    </source>
</evidence>
<dbReference type="PROSITE" id="PS51273">
    <property type="entry name" value="GATASE_TYPE_1"/>
    <property type="match status" value="1"/>
</dbReference>
<keyword evidence="6" id="KW-0436">Ligase</keyword>
<feature type="domain" description="FGAR-AT PurM N-terminal-like" evidence="22">
    <location>
        <begin position="690"/>
        <end position="848"/>
    </location>
</feature>
<dbReference type="SUPFAM" id="SSF109736">
    <property type="entry name" value="FGAM synthase PurL, linker domain"/>
    <property type="match status" value="1"/>
</dbReference>
<dbReference type="InterPro" id="IPR040707">
    <property type="entry name" value="FGAR-AT_N"/>
</dbReference>
<keyword evidence="11" id="KW-0460">Magnesium</keyword>
<dbReference type="SUPFAM" id="SSF52317">
    <property type="entry name" value="Class I glutamine amidotransferase-like"/>
    <property type="match status" value="1"/>
</dbReference>
<evidence type="ECO:0000256" key="10">
    <source>
        <dbReference type="ARBA" id="ARBA00022840"/>
    </source>
</evidence>
<dbReference type="InterPro" id="IPR036604">
    <property type="entry name" value="PurS-like_sf"/>
</dbReference>
<evidence type="ECO:0000256" key="11">
    <source>
        <dbReference type="ARBA" id="ARBA00022842"/>
    </source>
</evidence>
<dbReference type="EMBL" id="HE580270">
    <property type="protein sequence ID" value="CCD24732.1"/>
    <property type="molecule type" value="Genomic_DNA"/>
</dbReference>
<dbReference type="Pfam" id="PF18076">
    <property type="entry name" value="FGAR-AT_N"/>
    <property type="match status" value="1"/>
</dbReference>
<evidence type="ECO:0000259" key="21">
    <source>
        <dbReference type="Pfam" id="PF18076"/>
    </source>
</evidence>
<dbReference type="InterPro" id="IPR036921">
    <property type="entry name" value="PurM-like_N_sf"/>
</dbReference>
<dbReference type="Gene3D" id="1.10.8.750">
    <property type="entry name" value="Phosphoribosylformylglycinamidine synthase, linker domain"/>
    <property type="match status" value="1"/>
</dbReference>
<evidence type="ECO:0000256" key="7">
    <source>
        <dbReference type="ARBA" id="ARBA00022723"/>
    </source>
</evidence>
<keyword evidence="24" id="KW-1185">Reference proteome</keyword>
<protein>
    <recommendedName>
        <fullName evidence="17">Phosphoribosylformylglycinamidine synthase</fullName>
        <ecNumber evidence="4">6.3.5.3</ecNumber>
    </recommendedName>
    <alternativeName>
        <fullName evidence="14">Formylglycinamide ribonucleotide amidotransferase</fullName>
    </alternativeName>
    <alternativeName>
        <fullName evidence="13">Formylglycinamide ribotide amidotransferase</fullName>
    </alternativeName>
</protein>
<dbReference type="GO" id="GO:0005524">
    <property type="term" value="F:ATP binding"/>
    <property type="evidence" value="ECO:0007669"/>
    <property type="project" value="UniProtKB-KW"/>
</dbReference>
<dbReference type="KEGG" id="ndi:NDAI_0D04180"/>
<comment type="pathway">
    <text evidence="2">Purine metabolism; IMP biosynthesis via de novo pathway; 5-amino-1-(5-phospho-D-ribosyl)imidazole from N(2)-formyl-N(1)-(5-phospho-D-ribosyl)glycinamide: step 1/2.</text>
</comment>